<keyword evidence="8" id="KW-1185">Reference proteome</keyword>
<dbReference type="GO" id="GO:0016020">
    <property type="term" value="C:membrane"/>
    <property type="evidence" value="ECO:0007669"/>
    <property type="project" value="UniProtKB-SubCell"/>
</dbReference>
<feature type="transmembrane region" description="Helical" evidence="6">
    <location>
        <begin position="376"/>
        <end position="398"/>
    </location>
</feature>
<feature type="transmembrane region" description="Helical" evidence="6">
    <location>
        <begin position="74"/>
        <end position="99"/>
    </location>
</feature>
<dbReference type="PANTHER" id="PTHR45649:SF16">
    <property type="entry name" value="7-KETO 8-AMINOPELARGONIC ACID TRANSPORTER"/>
    <property type="match status" value="1"/>
</dbReference>
<dbReference type="OrthoDB" id="2417308at2759"/>
<evidence type="ECO:0000256" key="5">
    <source>
        <dbReference type="ARBA" id="ARBA00023136"/>
    </source>
</evidence>
<dbReference type="Pfam" id="PF13520">
    <property type="entry name" value="AA_permease_2"/>
    <property type="match status" value="1"/>
</dbReference>
<feature type="transmembrane region" description="Helical" evidence="6">
    <location>
        <begin position="191"/>
        <end position="213"/>
    </location>
</feature>
<keyword evidence="2" id="KW-0813">Transport</keyword>
<dbReference type="Proteomes" id="UP000053411">
    <property type="component" value="Unassembled WGS sequence"/>
</dbReference>
<feature type="transmembrane region" description="Helical" evidence="6">
    <location>
        <begin position="447"/>
        <end position="468"/>
    </location>
</feature>
<proteinExistence type="predicted"/>
<keyword evidence="3 6" id="KW-0812">Transmembrane</keyword>
<dbReference type="GeneID" id="27711680"/>
<feature type="transmembrane region" description="Helical" evidence="6">
    <location>
        <begin position="325"/>
        <end position="348"/>
    </location>
</feature>
<organism evidence="7 8">
    <name type="scientific">Fonsecaea multimorphosa CBS 102226</name>
    <dbReference type="NCBI Taxonomy" id="1442371"/>
    <lineage>
        <taxon>Eukaryota</taxon>
        <taxon>Fungi</taxon>
        <taxon>Dikarya</taxon>
        <taxon>Ascomycota</taxon>
        <taxon>Pezizomycotina</taxon>
        <taxon>Eurotiomycetes</taxon>
        <taxon>Chaetothyriomycetidae</taxon>
        <taxon>Chaetothyriales</taxon>
        <taxon>Herpotrichiellaceae</taxon>
        <taxon>Fonsecaea</taxon>
    </lineage>
</organism>
<evidence type="ECO:0000313" key="7">
    <source>
        <dbReference type="EMBL" id="KIX98633.1"/>
    </source>
</evidence>
<feature type="transmembrane region" description="Helical" evidence="6">
    <location>
        <begin position="474"/>
        <end position="495"/>
    </location>
</feature>
<feature type="transmembrane region" description="Helical" evidence="6">
    <location>
        <begin position="404"/>
        <end position="426"/>
    </location>
</feature>
<evidence type="ECO:0000256" key="6">
    <source>
        <dbReference type="SAM" id="Phobius"/>
    </source>
</evidence>
<dbReference type="Gene3D" id="1.20.1740.10">
    <property type="entry name" value="Amino acid/polyamine transporter I"/>
    <property type="match status" value="1"/>
</dbReference>
<evidence type="ECO:0000256" key="4">
    <source>
        <dbReference type="ARBA" id="ARBA00022989"/>
    </source>
</evidence>
<name>A0A0D2KPI2_9EURO</name>
<dbReference type="EMBL" id="KN848071">
    <property type="protein sequence ID" value="KIX98633.1"/>
    <property type="molecule type" value="Genomic_DNA"/>
</dbReference>
<feature type="transmembrane region" description="Helical" evidence="6">
    <location>
        <begin position="120"/>
        <end position="144"/>
    </location>
</feature>
<evidence type="ECO:0000256" key="2">
    <source>
        <dbReference type="ARBA" id="ARBA00022448"/>
    </source>
</evidence>
<reference evidence="7 8" key="1">
    <citation type="submission" date="2015-01" db="EMBL/GenBank/DDBJ databases">
        <title>The Genome Sequence of Fonsecaea multimorphosa CBS 102226.</title>
        <authorList>
            <consortium name="The Broad Institute Genomics Platform"/>
            <person name="Cuomo C."/>
            <person name="de Hoog S."/>
            <person name="Gorbushina A."/>
            <person name="Stielow B."/>
            <person name="Teixiera M."/>
            <person name="Abouelleil A."/>
            <person name="Chapman S.B."/>
            <person name="Priest M."/>
            <person name="Young S.K."/>
            <person name="Wortman J."/>
            <person name="Nusbaum C."/>
            <person name="Birren B."/>
        </authorList>
    </citation>
    <scope>NUCLEOTIDE SEQUENCE [LARGE SCALE GENOMIC DNA]</scope>
    <source>
        <strain evidence="7 8">CBS 102226</strain>
    </source>
</reference>
<evidence type="ECO:0000256" key="3">
    <source>
        <dbReference type="ARBA" id="ARBA00022692"/>
    </source>
</evidence>
<dbReference type="STRING" id="1442371.A0A0D2KPI2"/>
<sequence length="512" mass="55881">MSKEGDSAELYGASKDMITECTPTDASEEISEVTPKEHFSLLSAMGVQFSVTGAPVAIGTYLSLAIGLGGSPAYFWGFLVVGIFQFPVVLAVSELASAIPHSSGPAHWVIVLAPERYARTLGYIMGWLTNAGWFFVSSACLLYTAQFTMAIIEAAHPDFVATSWQTYLVYCAYGVLCLAINLPRIFRTMHYLLIAALFVINGTAVWYLIIFLARAQPKQSGHAVFIDFVNVSGWSNGTVFFVALLPAFSCLSGLDNATHLTDEIGNPRKKIPQVIIGTFLLNFFTALPMIVVYEFCNVDPESMLTPVGGQSMIQLMLNAFRSLPLTIFSTCLIIYSFFVASASSLITWSRLYWSFCREGALPFSTKMSQLTSGDSLPVNALFWNTFLLLAIGAISIGSSTAMNALLGAANVCLLSAIVTAFGLTLYKGRKTLNPDRWLNLGRWGDAIFWLASLWSVFIAAMLSMPLYLPVTPTTMNWTCAVVGGVVVIATIYWFAVFSKDKMAQQAGHEDQQ</sequence>
<evidence type="ECO:0008006" key="9">
    <source>
        <dbReference type="Google" id="ProtNLM"/>
    </source>
</evidence>
<accession>A0A0D2KPI2</accession>
<dbReference type="InterPro" id="IPR002293">
    <property type="entry name" value="AA/rel_permease1"/>
</dbReference>
<dbReference type="RefSeq" id="XP_016632756.1">
    <property type="nucleotide sequence ID" value="XM_016776437.1"/>
</dbReference>
<comment type="subcellular location">
    <subcellularLocation>
        <location evidence="1">Membrane</location>
        <topology evidence="1">Multi-pass membrane protein</topology>
    </subcellularLocation>
</comment>
<feature type="transmembrane region" description="Helical" evidence="6">
    <location>
        <begin position="46"/>
        <end position="68"/>
    </location>
</feature>
<dbReference type="AlphaFoldDB" id="A0A0D2KPI2"/>
<dbReference type="PIRSF" id="PIRSF006060">
    <property type="entry name" value="AA_transporter"/>
    <property type="match status" value="1"/>
</dbReference>
<dbReference type="GO" id="GO:0022857">
    <property type="term" value="F:transmembrane transporter activity"/>
    <property type="evidence" value="ECO:0007669"/>
    <property type="project" value="InterPro"/>
</dbReference>
<feature type="transmembrane region" description="Helical" evidence="6">
    <location>
        <begin position="164"/>
        <end position="182"/>
    </location>
</feature>
<protein>
    <recommendedName>
        <fullName evidence="9">Amino acid permease/ SLC12A domain-containing protein</fullName>
    </recommendedName>
</protein>
<evidence type="ECO:0000313" key="8">
    <source>
        <dbReference type="Proteomes" id="UP000053411"/>
    </source>
</evidence>
<evidence type="ECO:0000256" key="1">
    <source>
        <dbReference type="ARBA" id="ARBA00004141"/>
    </source>
</evidence>
<keyword evidence="4 6" id="KW-1133">Transmembrane helix</keyword>
<feature type="transmembrane region" description="Helical" evidence="6">
    <location>
        <begin position="274"/>
        <end position="293"/>
    </location>
</feature>
<gene>
    <name evidence="7" type="ORF">Z520_05934</name>
</gene>
<dbReference type="PANTHER" id="PTHR45649">
    <property type="entry name" value="AMINO-ACID PERMEASE BAT1"/>
    <property type="match status" value="1"/>
</dbReference>
<dbReference type="VEuPathDB" id="FungiDB:Z520_05934"/>
<feature type="transmembrane region" description="Helical" evidence="6">
    <location>
        <begin position="233"/>
        <end position="254"/>
    </location>
</feature>
<keyword evidence="5 6" id="KW-0472">Membrane</keyword>